<evidence type="ECO:0000313" key="1">
    <source>
        <dbReference type="EMBL" id="MPM96912.1"/>
    </source>
</evidence>
<accession>A0A645E8F4</accession>
<dbReference type="EMBL" id="VSSQ01043246">
    <property type="protein sequence ID" value="MPM96912.1"/>
    <property type="molecule type" value="Genomic_DNA"/>
</dbReference>
<name>A0A645E8F4_9ZZZZ</name>
<gene>
    <name evidence="1" type="ORF">SDC9_144079</name>
</gene>
<proteinExistence type="predicted"/>
<comment type="caution">
    <text evidence="1">The sequence shown here is derived from an EMBL/GenBank/DDBJ whole genome shotgun (WGS) entry which is preliminary data.</text>
</comment>
<organism evidence="1">
    <name type="scientific">bioreactor metagenome</name>
    <dbReference type="NCBI Taxonomy" id="1076179"/>
    <lineage>
        <taxon>unclassified sequences</taxon>
        <taxon>metagenomes</taxon>
        <taxon>ecological metagenomes</taxon>
    </lineage>
</organism>
<sequence length="128" mass="13756">MGNESDGEQHQRFKSEHDLTPVEFIVILITLADALGGEDAHRKRSDGHKVIKAAPIVAPGQTQPHQHDVAGLRIGENSAAAQVGVGVQKTADNGEQCTNQKRFGYVFAACHGKIPLCQPRKAAKRLVA</sequence>
<reference evidence="1" key="1">
    <citation type="submission" date="2019-08" db="EMBL/GenBank/DDBJ databases">
        <authorList>
            <person name="Kucharzyk K."/>
            <person name="Murdoch R.W."/>
            <person name="Higgins S."/>
            <person name="Loffler F."/>
        </authorList>
    </citation>
    <scope>NUCLEOTIDE SEQUENCE</scope>
</reference>
<protein>
    <submittedName>
        <fullName evidence="1">Uncharacterized protein</fullName>
    </submittedName>
</protein>
<dbReference type="AlphaFoldDB" id="A0A645E8F4"/>